<dbReference type="RefSeq" id="WP_073477246.1">
    <property type="nucleotide sequence ID" value="NZ_FQZU01000021.1"/>
</dbReference>
<evidence type="ECO:0000256" key="2">
    <source>
        <dbReference type="SAM" id="MobiDB-lite"/>
    </source>
</evidence>
<dbReference type="STRING" id="1121393.SAMN02745216_03176"/>
<evidence type="ECO:0000256" key="1">
    <source>
        <dbReference type="ARBA" id="ARBA00022729"/>
    </source>
</evidence>
<dbReference type="InterPro" id="IPR028994">
    <property type="entry name" value="Integrin_alpha_N"/>
</dbReference>
<dbReference type="SUPFAM" id="SSF69318">
    <property type="entry name" value="Integrin alpha N-terminal domain"/>
    <property type="match status" value="1"/>
</dbReference>
<protein>
    <submittedName>
        <fullName evidence="3">TolB amino-terminal domain-containing protein</fullName>
    </submittedName>
</protein>
<organism evidence="3 4">
    <name type="scientific">Desulfatibacillum alkenivorans DSM 16219</name>
    <dbReference type="NCBI Taxonomy" id="1121393"/>
    <lineage>
        <taxon>Bacteria</taxon>
        <taxon>Pseudomonadati</taxon>
        <taxon>Thermodesulfobacteriota</taxon>
        <taxon>Desulfobacteria</taxon>
        <taxon>Desulfobacterales</taxon>
        <taxon>Desulfatibacillaceae</taxon>
        <taxon>Desulfatibacillum</taxon>
    </lineage>
</organism>
<keyword evidence="4" id="KW-1185">Reference proteome</keyword>
<sequence>MAGKIKTRPIYKAGLAALLVLMAFAGVLYAQEPVKVAIMPFTMNADKDLSFLQSGIQDMLTTRLAYEGEVSVVEKKAVQEKVAALGDSVDKDKARKIGAELGADFVLFGSLTVFGNSVSLDATMLDMEGQRPPVTVFEQTQGMDGLIPRVNDFAMEINDKIFGRSPAPAAQQTRPAPAVPSTHAHPDTLIPSLSDGGMVDSTGMQSNSSPFVMTGSSAGKFWKSPNMKMDVQGIALGDITGDGLNETVILGPHSIIVKRMEQGRFVNVAEFQGERYQECFWVDVADINGNGRDEIFVSAASGHTRRAESFVMEWNGTALEMIAEKQRMYFAVLRTAGQEPALYGQRPSNVEPLLPGVYPLYWEGGEYVTGHKVNAPDYAQVFGVNFVKVGDVQTLRPILYNNDDHLRLINAKGKAEWKGDESYGGSHKHLRLPDSQSRVYLRQRIVTADLNGDGVGEIIVNQNTGSTGKLFERYRKYTSGSFVCLGWDGLGLAPLWHTRKISGYLADFFMGDFDNDGQLELVGAVVSGNAILGGQEKSSLIAYELNLVQ</sequence>
<accession>A0A1M6R2K8</accession>
<evidence type="ECO:0000313" key="3">
    <source>
        <dbReference type="EMBL" id="SHK26741.1"/>
    </source>
</evidence>
<proteinExistence type="predicted"/>
<feature type="compositionally biased region" description="Low complexity" evidence="2">
    <location>
        <begin position="166"/>
        <end position="180"/>
    </location>
</feature>
<evidence type="ECO:0000313" key="4">
    <source>
        <dbReference type="Proteomes" id="UP000183994"/>
    </source>
</evidence>
<dbReference type="Pfam" id="PF13517">
    <property type="entry name" value="FG-GAP_3"/>
    <property type="match status" value="1"/>
</dbReference>
<dbReference type="Proteomes" id="UP000183994">
    <property type="component" value="Unassembled WGS sequence"/>
</dbReference>
<dbReference type="EMBL" id="FQZU01000021">
    <property type="protein sequence ID" value="SHK26741.1"/>
    <property type="molecule type" value="Genomic_DNA"/>
</dbReference>
<name>A0A1M6R2K8_9BACT</name>
<dbReference type="InterPro" id="IPR013517">
    <property type="entry name" value="FG-GAP"/>
</dbReference>
<dbReference type="Gene3D" id="3.40.50.10610">
    <property type="entry name" value="ABC-type transport auxiliary lipoprotein component"/>
    <property type="match status" value="1"/>
</dbReference>
<dbReference type="OrthoDB" id="5422153at2"/>
<dbReference type="AlphaFoldDB" id="A0A1M6R2K8"/>
<gene>
    <name evidence="3" type="ORF">SAMN02745216_03176</name>
</gene>
<feature type="region of interest" description="Disordered" evidence="2">
    <location>
        <begin position="166"/>
        <end position="188"/>
    </location>
</feature>
<reference evidence="4" key="1">
    <citation type="submission" date="2016-11" db="EMBL/GenBank/DDBJ databases">
        <authorList>
            <person name="Varghese N."/>
            <person name="Submissions S."/>
        </authorList>
    </citation>
    <scope>NUCLEOTIDE SEQUENCE [LARGE SCALE GENOMIC DNA]</scope>
    <source>
        <strain evidence="4">DSM 16219</strain>
    </source>
</reference>
<keyword evidence="1" id="KW-0732">Signal</keyword>